<sequence length="508" mass="57195">MATTNQIRHESTRRNDDEGFFPMAAMGGPDGDLVMAPDARDDMIRLQQAARKAGKNFYCPPSLDGCGEELVAAAGDIRRPYFRHFPGSSCGFRGEDRDIFTHRQIQRELVRWLTGQGFTAEAERYVGREKRSRVDVSVGGGMEWVIEVQLSNETAVSKLDRTERYGGNVTWLFGADRFIASRDHEMSEHGVTQLVRLAARPTGQEWSRLETAATWPIEIGLRAESPAGQLPKDSWFPLTACTFDLAHGLMAPGLLQAKQEVMNNRRAAAEEKARKQAELAQRERLLDALRRKAAEEQDRQWANDQAARRENEPRVPVDELRRRTLAALAREDMPRMSTTGKVVNLNAWHQFACVRKTAAPAPPLPATPLPGPRPTVLTPRDLQDWTARTGRPVTPEGTWWTALVLHAASYEWWTSQIDGRWVEQLRPDLVDPAWVALYLSTIEPSGSVRKLAEETADPAGLAMRRLHDLGLITITVRSGGQWTYRTRHNLRNVGRAGDWNQPHPWPLS</sequence>
<feature type="region of interest" description="Disordered" evidence="1">
    <location>
        <begin position="1"/>
        <end position="20"/>
    </location>
</feature>
<protein>
    <recommendedName>
        <fullName evidence="2">Competence protein CoiA nuclease-like domain-containing protein</fullName>
    </recommendedName>
</protein>
<dbReference type="Proteomes" id="UP000386847">
    <property type="component" value="Chromosome"/>
</dbReference>
<feature type="domain" description="Competence protein CoiA nuclease-like" evidence="2">
    <location>
        <begin position="101"/>
        <end position="185"/>
    </location>
</feature>
<evidence type="ECO:0000259" key="2">
    <source>
        <dbReference type="Pfam" id="PF06054"/>
    </source>
</evidence>
<reference evidence="3 4" key="1">
    <citation type="submission" date="2019-10" db="EMBL/GenBank/DDBJ databases">
        <title>Genomic analysis of Raineyella sp. CBA3103.</title>
        <authorList>
            <person name="Roh S.W."/>
        </authorList>
    </citation>
    <scope>NUCLEOTIDE SEQUENCE [LARGE SCALE GENOMIC DNA]</scope>
    <source>
        <strain evidence="3 4">CBA3103</strain>
    </source>
</reference>
<gene>
    <name evidence="3" type="ORF">Rai3103_08955</name>
</gene>
<keyword evidence="4" id="KW-1185">Reference proteome</keyword>
<organism evidence="3 4">
    <name type="scientific">Raineyella fluvialis</name>
    <dbReference type="NCBI Taxonomy" id="2662261"/>
    <lineage>
        <taxon>Bacteria</taxon>
        <taxon>Bacillati</taxon>
        <taxon>Actinomycetota</taxon>
        <taxon>Actinomycetes</taxon>
        <taxon>Propionibacteriales</taxon>
        <taxon>Propionibacteriaceae</taxon>
        <taxon>Raineyella</taxon>
    </lineage>
</organism>
<feature type="region of interest" description="Disordered" evidence="1">
    <location>
        <begin position="296"/>
        <end position="317"/>
    </location>
</feature>
<dbReference type="RefSeq" id="WP_153572311.1">
    <property type="nucleotide sequence ID" value="NZ_CP045725.1"/>
</dbReference>
<dbReference type="AlphaFoldDB" id="A0A5Q2FBJ9"/>
<dbReference type="EMBL" id="CP045725">
    <property type="protein sequence ID" value="QGF23781.1"/>
    <property type="molecule type" value="Genomic_DNA"/>
</dbReference>
<evidence type="ECO:0000313" key="3">
    <source>
        <dbReference type="EMBL" id="QGF23781.1"/>
    </source>
</evidence>
<dbReference type="Pfam" id="PF06054">
    <property type="entry name" value="CoiA_nuc"/>
    <property type="match status" value="1"/>
</dbReference>
<feature type="compositionally biased region" description="Basic and acidic residues" evidence="1">
    <location>
        <begin position="7"/>
        <end position="17"/>
    </location>
</feature>
<dbReference type="InterPro" id="IPR010330">
    <property type="entry name" value="CoiA_nuc"/>
</dbReference>
<name>A0A5Q2FBJ9_9ACTN</name>
<evidence type="ECO:0000313" key="4">
    <source>
        <dbReference type="Proteomes" id="UP000386847"/>
    </source>
</evidence>
<accession>A0A5Q2FBJ9</accession>
<dbReference type="KEGG" id="rain:Rai3103_08955"/>
<proteinExistence type="predicted"/>
<evidence type="ECO:0000256" key="1">
    <source>
        <dbReference type="SAM" id="MobiDB-lite"/>
    </source>
</evidence>